<keyword evidence="2" id="KW-1185">Reference proteome</keyword>
<organism evidence="1 2">
    <name type="scientific">Photobacterium toruni</name>
    <dbReference type="NCBI Taxonomy" id="1935446"/>
    <lineage>
        <taxon>Bacteria</taxon>
        <taxon>Pseudomonadati</taxon>
        <taxon>Pseudomonadota</taxon>
        <taxon>Gammaproteobacteria</taxon>
        <taxon>Vibrionales</taxon>
        <taxon>Vibrionaceae</taxon>
        <taxon>Photobacterium</taxon>
    </lineage>
</organism>
<dbReference type="Proteomes" id="UP001306119">
    <property type="component" value="Unassembled WGS sequence"/>
</dbReference>
<comment type="caution">
    <text evidence="1">The sequence shown here is derived from an EMBL/GenBank/DDBJ whole genome shotgun (WGS) entry which is preliminary data.</text>
</comment>
<evidence type="ECO:0000313" key="2">
    <source>
        <dbReference type="Proteomes" id="UP001306119"/>
    </source>
</evidence>
<dbReference type="RefSeq" id="WP_327775246.1">
    <property type="nucleotide sequence ID" value="NZ_JAYXUG010000013.1"/>
</dbReference>
<gene>
    <name evidence="1" type="ORF">VXS06_14355</name>
</gene>
<name>A0ABU6L9V9_9GAMM</name>
<dbReference type="EMBL" id="JAYXUG010000013">
    <property type="protein sequence ID" value="MEC6832945.1"/>
    <property type="molecule type" value="Genomic_DNA"/>
</dbReference>
<evidence type="ECO:0000313" key="1">
    <source>
        <dbReference type="EMBL" id="MEC6832945.1"/>
    </source>
</evidence>
<reference evidence="1 2" key="1">
    <citation type="submission" date="2024-01" db="EMBL/GenBank/DDBJ databases">
        <title>Active colonisers of the gastrointestinal tract of Atlantic salmon farmed in a warm water region.</title>
        <authorList>
            <person name="Bowman J.P."/>
        </authorList>
    </citation>
    <scope>NUCLEOTIDE SEQUENCE [LARGE SCALE GENOMIC DNA]</scope>
    <source>
        <strain evidence="1 2">S3MW1</strain>
    </source>
</reference>
<proteinExistence type="predicted"/>
<sequence>MAEYIYEAVLLNRYYDERARSSTKPIPDFRLDRIVWSTQGVNITNLDRNLKELEDVQLTNSGVFTYINGAIFIKASFPSDKAPLEGIGIATLGILDAKGGLCCVLSVAPSITAKRGRMIDITFKISTGTA</sequence>
<protein>
    <submittedName>
        <fullName evidence="1">Uncharacterized protein</fullName>
    </submittedName>
</protein>
<accession>A0ABU6L9V9</accession>